<dbReference type="Gene3D" id="3.40.50.2000">
    <property type="entry name" value="Glycogen Phosphorylase B"/>
    <property type="match status" value="1"/>
</dbReference>
<dbReference type="RefSeq" id="WP_250918814.1">
    <property type="nucleotide sequence ID" value="NZ_JAMQAW010000008.1"/>
</dbReference>
<organism evidence="3 4">
    <name type="scientific">Streptomyces albipurpureus</name>
    <dbReference type="NCBI Taxonomy" id="2897419"/>
    <lineage>
        <taxon>Bacteria</taxon>
        <taxon>Bacillati</taxon>
        <taxon>Actinomycetota</taxon>
        <taxon>Actinomycetes</taxon>
        <taxon>Kitasatosporales</taxon>
        <taxon>Streptomycetaceae</taxon>
        <taxon>Streptomyces</taxon>
    </lineage>
</organism>
<accession>A0ABT0UII0</accession>
<dbReference type="PANTHER" id="PTHR12526">
    <property type="entry name" value="GLYCOSYLTRANSFERASE"/>
    <property type="match status" value="1"/>
</dbReference>
<evidence type="ECO:0000313" key="3">
    <source>
        <dbReference type="EMBL" id="MCM2388459.1"/>
    </source>
</evidence>
<protein>
    <recommendedName>
        <fullName evidence="1">D-inositol 3-phosphate glycosyltransferase</fullName>
    </recommendedName>
</protein>
<dbReference type="SUPFAM" id="SSF53756">
    <property type="entry name" value="UDP-Glycosyltransferase/glycogen phosphorylase"/>
    <property type="match status" value="1"/>
</dbReference>
<dbReference type="Proteomes" id="UP001431429">
    <property type="component" value="Unassembled WGS sequence"/>
</dbReference>
<feature type="compositionally biased region" description="Basic residues" evidence="2">
    <location>
        <begin position="129"/>
        <end position="144"/>
    </location>
</feature>
<comment type="caution">
    <text evidence="3">The sequence shown here is derived from an EMBL/GenBank/DDBJ whole genome shotgun (WGS) entry which is preliminary data.</text>
</comment>
<keyword evidence="4" id="KW-1185">Reference proteome</keyword>
<evidence type="ECO:0000256" key="2">
    <source>
        <dbReference type="SAM" id="MobiDB-lite"/>
    </source>
</evidence>
<evidence type="ECO:0000256" key="1">
    <source>
        <dbReference type="ARBA" id="ARBA00021292"/>
    </source>
</evidence>
<evidence type="ECO:0000313" key="4">
    <source>
        <dbReference type="Proteomes" id="UP001431429"/>
    </source>
</evidence>
<dbReference type="EMBL" id="JAMQAW010000008">
    <property type="protein sequence ID" value="MCM2388459.1"/>
    <property type="molecule type" value="Genomic_DNA"/>
</dbReference>
<gene>
    <name evidence="3" type="ORF">NBG84_09140</name>
</gene>
<feature type="region of interest" description="Disordered" evidence="2">
    <location>
        <begin position="128"/>
        <end position="153"/>
    </location>
</feature>
<proteinExistence type="predicted"/>
<reference evidence="3" key="1">
    <citation type="submission" date="2022-06" db="EMBL/GenBank/DDBJ databases">
        <title>Genome public.</title>
        <authorList>
            <person name="Sun Q."/>
        </authorList>
    </citation>
    <scope>NUCLEOTIDE SEQUENCE</scope>
    <source>
        <strain evidence="3">CWNU-1</strain>
    </source>
</reference>
<name>A0ABT0UII0_9ACTN</name>
<sequence>MLTPGITQERLTSVARWALAHVNRSERPLIAERVLGAVCQRIDDPRVRAALLAEGAEARLTRGYLPRHLPQAFTAQLACADLEHSEGRWAAAGTATTRALLLAYHRVVHLDGPSSPLAEQPARFTAPLRKSRAAKALRKPRGRKGPAAPPPEERPLRLLMVHHGNDNFLRPILAHYAHHAGVELQTLDTASDPVVAPLAKGAGRLVQRAMGGQVGYGAEIERALRPRLDWADVVFVDWCAMAAALFTLVDPMTTRIVVRLHSYEAFSLWPHIVDFSRVDDLIFVSEHVRDLCVEAVPRLKEKGAPRLHVIDNAVELTPFSRAKRPEARFTLGLVGVGQVAKDPRWAVEVLRLLREKDDRYRLKLVGAPLDPAVGPAAARYQRAYQREVAAFGAAGAISETGQTEDVSGALEDIGVILSSSLRESWHLGLVEGAASGAVPVVRDWPFFADKPHGARALFPDDWVVATPQEAAARVLRLTATEDMWLKSGHEAAEHALAAWDWTQVKDHFDRLLLGPHRDVCSAGEDAIRKAAE</sequence>